<dbReference type="PANTHER" id="PTHR22916">
    <property type="entry name" value="GLYCOSYLTRANSFERASE"/>
    <property type="match status" value="1"/>
</dbReference>
<feature type="domain" description="Glycosyltransferase 2-like" evidence="3">
    <location>
        <begin position="7"/>
        <end position="123"/>
    </location>
</feature>
<dbReference type="InterPro" id="IPR029044">
    <property type="entry name" value="Nucleotide-diphossugar_trans"/>
</dbReference>
<dbReference type="PANTHER" id="PTHR22916:SF51">
    <property type="entry name" value="GLYCOSYLTRANSFERASE EPSH-RELATED"/>
    <property type="match status" value="1"/>
</dbReference>
<accession>A0A3E4XEI2</accession>
<dbReference type="Gene3D" id="3.90.550.10">
    <property type="entry name" value="Spore Coat Polysaccharide Biosynthesis Protein SpsA, Chain A"/>
    <property type="match status" value="1"/>
</dbReference>
<dbReference type="InterPro" id="IPR001173">
    <property type="entry name" value="Glyco_trans_2-like"/>
</dbReference>
<dbReference type="AlphaFoldDB" id="A0A3E4XEI2"/>
<dbReference type="CDD" id="cd00761">
    <property type="entry name" value="Glyco_tranf_GTA_type"/>
    <property type="match status" value="1"/>
</dbReference>
<dbReference type="GO" id="GO:0016757">
    <property type="term" value="F:glycosyltransferase activity"/>
    <property type="evidence" value="ECO:0007669"/>
    <property type="project" value="UniProtKB-KW"/>
</dbReference>
<evidence type="ECO:0000256" key="1">
    <source>
        <dbReference type="ARBA" id="ARBA00022676"/>
    </source>
</evidence>
<sequence length="316" mass="36872">MDRPMFSIVVPVYNVEKYLHKCVKSILSQCYENFEVILVDDGSTDRCSEICDEFALNDSRCRVIHQPNKGLSGARNSGLKEANGIYILFIDSDDEIAPNLLNCLEINFNKYNVDIIGFNAVVNDIKGQCILSTGKNIGMVEDGIKIVQKRIPVSTVPLYCYKNKFLRKTNIIFKDGIYYEDVLFTAQIFMMNPKVFFLDETFYYYNKREESITTSKIKMKNYCDIVSICCELLDYKVVDDIVFKNAYRNIIMSYIMLSEEIYRGMSMEDRKKGKINRQILMNNVKQRKSRVGTLNYFVAEFPSLFYVVREIRRKIR</sequence>
<dbReference type="Proteomes" id="UP000260717">
    <property type="component" value="Unassembled WGS sequence"/>
</dbReference>
<evidence type="ECO:0000259" key="3">
    <source>
        <dbReference type="Pfam" id="PF00535"/>
    </source>
</evidence>
<name>A0A3E4XEI2_9FIRM</name>
<keyword evidence="1" id="KW-0328">Glycosyltransferase</keyword>
<keyword evidence="2 4" id="KW-0808">Transferase</keyword>
<dbReference type="EMBL" id="QSTI01000001">
    <property type="protein sequence ID" value="RGM52876.1"/>
    <property type="molecule type" value="Genomic_DNA"/>
</dbReference>
<reference evidence="4 5" key="1">
    <citation type="submission" date="2018-08" db="EMBL/GenBank/DDBJ databases">
        <title>A genome reference for cultivated species of the human gut microbiota.</title>
        <authorList>
            <person name="Zou Y."/>
            <person name="Xue W."/>
            <person name="Luo G."/>
        </authorList>
    </citation>
    <scope>NUCLEOTIDE SEQUENCE [LARGE SCALE GENOMIC DNA]</scope>
    <source>
        <strain evidence="4 5">OM08-12AT</strain>
    </source>
</reference>
<dbReference type="SUPFAM" id="SSF53448">
    <property type="entry name" value="Nucleotide-diphospho-sugar transferases"/>
    <property type="match status" value="1"/>
</dbReference>
<dbReference type="RefSeq" id="WP_117714253.1">
    <property type="nucleotide sequence ID" value="NZ_QSTI01000001.1"/>
</dbReference>
<evidence type="ECO:0000313" key="4">
    <source>
        <dbReference type="EMBL" id="RGM52876.1"/>
    </source>
</evidence>
<comment type="caution">
    <text evidence="4">The sequence shown here is derived from an EMBL/GenBank/DDBJ whole genome shotgun (WGS) entry which is preliminary data.</text>
</comment>
<proteinExistence type="predicted"/>
<protein>
    <submittedName>
        <fullName evidence="4">Glycosyltransferase</fullName>
    </submittedName>
</protein>
<evidence type="ECO:0000256" key="2">
    <source>
        <dbReference type="ARBA" id="ARBA00022679"/>
    </source>
</evidence>
<evidence type="ECO:0000313" key="5">
    <source>
        <dbReference type="Proteomes" id="UP000260717"/>
    </source>
</evidence>
<organism evidence="4 5">
    <name type="scientific">Agathobacter rectalis</name>
    <dbReference type="NCBI Taxonomy" id="39491"/>
    <lineage>
        <taxon>Bacteria</taxon>
        <taxon>Bacillati</taxon>
        <taxon>Bacillota</taxon>
        <taxon>Clostridia</taxon>
        <taxon>Lachnospirales</taxon>
        <taxon>Lachnospiraceae</taxon>
        <taxon>Agathobacter</taxon>
    </lineage>
</organism>
<dbReference type="Pfam" id="PF00535">
    <property type="entry name" value="Glycos_transf_2"/>
    <property type="match status" value="1"/>
</dbReference>
<gene>
    <name evidence="4" type="ORF">DXC13_01325</name>
</gene>